<reference evidence="2" key="1">
    <citation type="submission" date="2021-06" db="EMBL/GenBank/DDBJ databases">
        <authorList>
            <person name="Kallberg Y."/>
            <person name="Tangrot J."/>
            <person name="Rosling A."/>
        </authorList>
    </citation>
    <scope>NUCLEOTIDE SEQUENCE</scope>
    <source>
        <strain evidence="2">CL551</strain>
    </source>
</reference>
<evidence type="ECO:0000313" key="3">
    <source>
        <dbReference type="Proteomes" id="UP000789342"/>
    </source>
</evidence>
<sequence length="327" mass="37265">ESIDIYDEVFNETSTEKAKEPVFEEFIYPYSPGEDDMTLVESILTSEKLTRFYNKLHLLRSDFKYISLDGEDGCPPTKPNGFLLSNIPASCNQLNLYTIFGVFGHIFFQWIDDTNCWLIVKDDKKVNKVPQGVLGQTKLFSLFLEGGKNYDLALEKGITKEMGEICIQSWRNWVKSILYAESEEKSDAEERQNDDAASIDVNELDVKVEENGFDSDQVKVEFGISNSFPAPHDEPAPSWDYPKGDNFVSEEVNIEWLRKEENTYNTNYENGDGNLKDEEEKQDGWDVISSETLNTSAKRTLSTPQPPVEEEESDSEMNGAFKKTKIG</sequence>
<keyword evidence="3" id="KW-1185">Reference proteome</keyword>
<name>A0A9N9BIJ3_9GLOM</name>
<dbReference type="InterPro" id="IPR012677">
    <property type="entry name" value="Nucleotide-bd_a/b_plait_sf"/>
</dbReference>
<evidence type="ECO:0000313" key="2">
    <source>
        <dbReference type="EMBL" id="CAG8565128.1"/>
    </source>
</evidence>
<dbReference type="Gene3D" id="3.30.70.330">
    <property type="match status" value="1"/>
</dbReference>
<organism evidence="2 3">
    <name type="scientific">Acaulospora morrowiae</name>
    <dbReference type="NCBI Taxonomy" id="94023"/>
    <lineage>
        <taxon>Eukaryota</taxon>
        <taxon>Fungi</taxon>
        <taxon>Fungi incertae sedis</taxon>
        <taxon>Mucoromycota</taxon>
        <taxon>Glomeromycotina</taxon>
        <taxon>Glomeromycetes</taxon>
        <taxon>Diversisporales</taxon>
        <taxon>Acaulosporaceae</taxon>
        <taxon>Acaulospora</taxon>
    </lineage>
</organism>
<feature type="compositionally biased region" description="Basic and acidic residues" evidence="1">
    <location>
        <begin position="274"/>
        <end position="284"/>
    </location>
</feature>
<feature type="compositionally biased region" description="Polar residues" evidence="1">
    <location>
        <begin position="289"/>
        <end position="303"/>
    </location>
</feature>
<protein>
    <submittedName>
        <fullName evidence="2">10272_t:CDS:1</fullName>
    </submittedName>
</protein>
<comment type="caution">
    <text evidence="2">The sequence shown here is derived from an EMBL/GenBank/DDBJ whole genome shotgun (WGS) entry which is preliminary data.</text>
</comment>
<proteinExistence type="predicted"/>
<dbReference type="AlphaFoldDB" id="A0A9N9BIJ3"/>
<accession>A0A9N9BIJ3</accession>
<gene>
    <name evidence="2" type="ORF">AMORRO_LOCUS6201</name>
</gene>
<feature type="region of interest" description="Disordered" evidence="1">
    <location>
        <begin position="264"/>
        <end position="327"/>
    </location>
</feature>
<dbReference type="Proteomes" id="UP000789342">
    <property type="component" value="Unassembled WGS sequence"/>
</dbReference>
<dbReference type="OrthoDB" id="1432093at2759"/>
<dbReference type="EMBL" id="CAJVPV010004028">
    <property type="protein sequence ID" value="CAG8565128.1"/>
    <property type="molecule type" value="Genomic_DNA"/>
</dbReference>
<feature type="non-terminal residue" evidence="2">
    <location>
        <position position="327"/>
    </location>
</feature>
<evidence type="ECO:0000256" key="1">
    <source>
        <dbReference type="SAM" id="MobiDB-lite"/>
    </source>
</evidence>